<proteinExistence type="predicted"/>
<sequence length="272" mass="32286">MDHIITMTTEELGVLLSTAEYDEEARIMIHDFIKPKGESELIAIFNTTVNQLRMKGIWNEENHKNELNPISEETMTFLEIYANCEYMIRATNEWKKANLVLHYIKEDTWLYHYIDDNVIHEFAFMKEKEIPNIIKDFYSYSFTKNEYDYSFYLTDKQFDILSNPKKQKKVEKSFTGTSLEKVSFEKFLPDLEANNHMMENISLFSIDKNRQLYLQNAAFFFNSTSGVWLSEYEHEKEVPVKIHLANEEKWNDILDGVRTFSTELIKELAKLT</sequence>
<dbReference type="Proteomes" id="UP000076623">
    <property type="component" value="Chromosome"/>
</dbReference>
<evidence type="ECO:0000313" key="1">
    <source>
        <dbReference type="EMBL" id="ANC76248.1"/>
    </source>
</evidence>
<protein>
    <submittedName>
        <fullName evidence="1">Uncharacterized protein</fullName>
    </submittedName>
</protein>
<evidence type="ECO:0000313" key="2">
    <source>
        <dbReference type="Proteomes" id="UP000076623"/>
    </source>
</evidence>
<dbReference type="KEGG" id="fpn:ABE65_005260"/>
<dbReference type="EMBL" id="CP015378">
    <property type="protein sequence ID" value="ANC76248.1"/>
    <property type="molecule type" value="Genomic_DNA"/>
</dbReference>
<dbReference type="STRING" id="1221500.ABE65_005260"/>
<dbReference type="AlphaFoldDB" id="A0A160IJI5"/>
<name>A0A160IJI5_9BACL</name>
<reference evidence="1 2" key="1">
    <citation type="submission" date="2016-04" db="EMBL/GenBank/DDBJ databases">
        <title>Complete genome sequence of Fictibacillus phosphorivorans G25-29, a strain toxic to nematodes.</title>
        <authorList>
            <person name="Zheng Z."/>
        </authorList>
    </citation>
    <scope>NUCLEOTIDE SEQUENCE [LARGE SCALE GENOMIC DNA]</scope>
    <source>
        <strain evidence="1 2">G25-29</strain>
    </source>
</reference>
<dbReference type="RefSeq" id="WP_066392107.1">
    <property type="nucleotide sequence ID" value="NZ_CP015378.1"/>
</dbReference>
<organism evidence="1 2">
    <name type="scientific">Fictibacillus phosphorivorans</name>
    <dbReference type="NCBI Taxonomy" id="1221500"/>
    <lineage>
        <taxon>Bacteria</taxon>
        <taxon>Bacillati</taxon>
        <taxon>Bacillota</taxon>
        <taxon>Bacilli</taxon>
        <taxon>Bacillales</taxon>
        <taxon>Fictibacillaceae</taxon>
        <taxon>Fictibacillus</taxon>
    </lineage>
</organism>
<accession>A0A160IJI5</accession>
<keyword evidence="2" id="KW-1185">Reference proteome</keyword>
<gene>
    <name evidence="1" type="ORF">ABE65_005260</name>
</gene>